<dbReference type="Proteomes" id="UP001059950">
    <property type="component" value="Chromosome"/>
</dbReference>
<proteinExistence type="predicted"/>
<protein>
    <submittedName>
        <fullName evidence="1">Uncharacterized protein</fullName>
    </submittedName>
</protein>
<keyword evidence="2" id="KW-1185">Reference proteome</keyword>
<name>A0ABY5GWR2_9GAMM</name>
<evidence type="ECO:0000313" key="1">
    <source>
        <dbReference type="EMBL" id="UTW03677.1"/>
    </source>
</evidence>
<gene>
    <name evidence="1" type="ORF">KDX31_01105</name>
</gene>
<dbReference type="EMBL" id="CP073344">
    <property type="protein sequence ID" value="UTW03677.1"/>
    <property type="molecule type" value="Genomic_DNA"/>
</dbReference>
<accession>A0ABY5GWR2</accession>
<reference evidence="1" key="1">
    <citation type="submission" date="2021-04" db="EMBL/GenBank/DDBJ databases">
        <title>Oceanospirillales bacteria with DddD are important DMSP degraders in coastal seawater.</title>
        <authorList>
            <person name="Liu J."/>
        </authorList>
    </citation>
    <scope>NUCLEOTIDE SEQUENCE</scope>
    <source>
        <strain evidence="1">GY6</strain>
    </source>
</reference>
<sequence length="129" mass="14249">MSHLQRYTPAYLPALALVLTTLLLISGPVAAIQLTDPRSAAVYILKLRPLINACRKHADASSSLSAVWSSPPCQQLLDEEPRFTTAWQLLLPDGKISALAEIPAPLRKPTIDTYSEYKQLAERIARLSR</sequence>
<evidence type="ECO:0000313" key="2">
    <source>
        <dbReference type="Proteomes" id="UP001059950"/>
    </source>
</evidence>
<organism evidence="1 2">
    <name type="scientific">Amphritea atlantica</name>
    <dbReference type="NCBI Taxonomy" id="355243"/>
    <lineage>
        <taxon>Bacteria</taxon>
        <taxon>Pseudomonadati</taxon>
        <taxon>Pseudomonadota</taxon>
        <taxon>Gammaproteobacteria</taxon>
        <taxon>Oceanospirillales</taxon>
        <taxon>Oceanospirillaceae</taxon>
        <taxon>Amphritea</taxon>
    </lineage>
</organism>